<keyword evidence="2 3" id="KW-0186">Copper</keyword>
<protein>
    <submittedName>
        <fullName evidence="6">Protein SCO1/2</fullName>
    </submittedName>
</protein>
<organism evidence="6 7">
    <name type="scientific">Alkalispirillum mobile</name>
    <dbReference type="NCBI Taxonomy" id="85925"/>
    <lineage>
        <taxon>Bacteria</taxon>
        <taxon>Pseudomonadati</taxon>
        <taxon>Pseudomonadota</taxon>
        <taxon>Gammaproteobacteria</taxon>
        <taxon>Chromatiales</taxon>
        <taxon>Ectothiorhodospiraceae</taxon>
        <taxon>Alkalispirillum</taxon>
    </lineage>
</organism>
<dbReference type="Pfam" id="PF02630">
    <property type="entry name" value="SCO1-SenC"/>
    <property type="match status" value="1"/>
</dbReference>
<feature type="binding site" evidence="3">
    <location>
        <position position="87"/>
    </location>
    <ligand>
        <name>Cu cation</name>
        <dbReference type="ChEBI" id="CHEBI:23378"/>
    </ligand>
</feature>
<proteinExistence type="inferred from homology"/>
<dbReference type="RefSeq" id="WP_121441145.1">
    <property type="nucleotide sequence ID" value="NZ_RCDA01000001.1"/>
</dbReference>
<feature type="domain" description="Thioredoxin" evidence="5">
    <location>
        <begin position="37"/>
        <end position="208"/>
    </location>
</feature>
<dbReference type="PROSITE" id="PS51352">
    <property type="entry name" value="THIOREDOXIN_2"/>
    <property type="match status" value="1"/>
</dbReference>
<dbReference type="PANTHER" id="PTHR12151">
    <property type="entry name" value="ELECTRON TRANSPORT PROTIN SCO1/SENC FAMILY MEMBER"/>
    <property type="match status" value="1"/>
</dbReference>
<feature type="disulfide bond" description="Redox-active" evidence="4">
    <location>
        <begin position="83"/>
        <end position="87"/>
    </location>
</feature>
<gene>
    <name evidence="6" type="ORF">DFR31_0583</name>
</gene>
<evidence type="ECO:0000313" key="7">
    <source>
        <dbReference type="Proteomes" id="UP000275461"/>
    </source>
</evidence>
<dbReference type="InterPro" id="IPR003782">
    <property type="entry name" value="SCO1/SenC"/>
</dbReference>
<keyword evidence="3" id="KW-0479">Metal-binding</keyword>
<dbReference type="SUPFAM" id="SSF52833">
    <property type="entry name" value="Thioredoxin-like"/>
    <property type="match status" value="1"/>
</dbReference>
<comment type="similarity">
    <text evidence="1">Belongs to the SCO1/2 family.</text>
</comment>
<feature type="binding site" evidence="3">
    <location>
        <position position="83"/>
    </location>
    <ligand>
        <name>Cu cation</name>
        <dbReference type="ChEBI" id="CHEBI:23378"/>
    </ligand>
</feature>
<dbReference type="Gene3D" id="3.40.30.10">
    <property type="entry name" value="Glutaredoxin"/>
    <property type="match status" value="1"/>
</dbReference>
<feature type="binding site" evidence="3">
    <location>
        <position position="173"/>
    </location>
    <ligand>
        <name>Cu cation</name>
        <dbReference type="ChEBI" id="CHEBI:23378"/>
    </ligand>
</feature>
<reference evidence="6 7" key="1">
    <citation type="submission" date="2018-10" db="EMBL/GenBank/DDBJ databases">
        <title>Genomic Encyclopedia of Type Strains, Phase IV (KMG-IV): sequencing the most valuable type-strain genomes for metagenomic binning, comparative biology and taxonomic classification.</title>
        <authorList>
            <person name="Goeker M."/>
        </authorList>
    </citation>
    <scope>NUCLEOTIDE SEQUENCE [LARGE SCALE GENOMIC DNA]</scope>
    <source>
        <strain evidence="6 7">DSM 12769</strain>
    </source>
</reference>
<evidence type="ECO:0000313" key="6">
    <source>
        <dbReference type="EMBL" id="RLK50677.1"/>
    </source>
</evidence>
<dbReference type="PANTHER" id="PTHR12151:SF25">
    <property type="entry name" value="LINALOOL DEHYDRATASE_ISOMERASE DOMAIN-CONTAINING PROTEIN"/>
    <property type="match status" value="1"/>
</dbReference>
<dbReference type="Proteomes" id="UP000275461">
    <property type="component" value="Unassembled WGS sequence"/>
</dbReference>
<dbReference type="CDD" id="cd02968">
    <property type="entry name" value="SCO"/>
    <property type="match status" value="1"/>
</dbReference>
<evidence type="ECO:0000256" key="2">
    <source>
        <dbReference type="ARBA" id="ARBA00023008"/>
    </source>
</evidence>
<keyword evidence="4" id="KW-1015">Disulfide bond</keyword>
<dbReference type="AlphaFoldDB" id="A0A498C6J3"/>
<dbReference type="EMBL" id="RCDA01000001">
    <property type="protein sequence ID" value="RLK50677.1"/>
    <property type="molecule type" value="Genomic_DNA"/>
</dbReference>
<dbReference type="GO" id="GO:0046872">
    <property type="term" value="F:metal ion binding"/>
    <property type="evidence" value="ECO:0007669"/>
    <property type="project" value="UniProtKB-KW"/>
</dbReference>
<dbReference type="InterPro" id="IPR036249">
    <property type="entry name" value="Thioredoxin-like_sf"/>
</dbReference>
<keyword evidence="7" id="KW-1185">Reference proteome</keyword>
<accession>A0A498C6J3</accession>
<dbReference type="InterPro" id="IPR013766">
    <property type="entry name" value="Thioredoxin_domain"/>
</dbReference>
<name>A0A498C6J3_9GAMM</name>
<sequence>MKNDKRLTALLVLLILLLIGALYWVVVGLGESPEGAEQAGHQQLELAAEPVGGDFTLTSKAGEVSLSDFQGQVVLIYFGYVFCPDVCPDSLARIAGALEQLDEDQQAEVQPLFISVDPERDTLEHLDHYTRWFHEDILGLTGDPEVISDVADRYGAAYRRVDGDEEAGYLVDHSSFFYLVDRDGALQEILSHGMDPGELAVALQDALAWDEQAEQ</sequence>
<evidence type="ECO:0000259" key="5">
    <source>
        <dbReference type="PROSITE" id="PS51352"/>
    </source>
</evidence>
<evidence type="ECO:0000256" key="4">
    <source>
        <dbReference type="PIRSR" id="PIRSR603782-2"/>
    </source>
</evidence>
<comment type="caution">
    <text evidence="6">The sequence shown here is derived from an EMBL/GenBank/DDBJ whole genome shotgun (WGS) entry which is preliminary data.</text>
</comment>
<dbReference type="FunFam" id="3.40.30.10:FF:000013">
    <property type="entry name" value="Blast:Protein SCO1 homolog, mitochondrial"/>
    <property type="match status" value="1"/>
</dbReference>
<dbReference type="OrthoDB" id="9790194at2"/>
<evidence type="ECO:0000256" key="1">
    <source>
        <dbReference type="ARBA" id="ARBA00010996"/>
    </source>
</evidence>
<evidence type="ECO:0000256" key="3">
    <source>
        <dbReference type="PIRSR" id="PIRSR603782-1"/>
    </source>
</evidence>